<proteinExistence type="predicted"/>
<keyword evidence="4" id="KW-0067">ATP-binding</keyword>
<evidence type="ECO:0000256" key="3">
    <source>
        <dbReference type="ARBA" id="ARBA00022777"/>
    </source>
</evidence>
<evidence type="ECO:0000256" key="4">
    <source>
        <dbReference type="ARBA" id="ARBA00022840"/>
    </source>
</evidence>
<evidence type="ECO:0000313" key="7">
    <source>
        <dbReference type="EMBL" id="NCU16237.1"/>
    </source>
</evidence>
<evidence type="ECO:0000313" key="8">
    <source>
        <dbReference type="Proteomes" id="UP000743899"/>
    </source>
</evidence>
<feature type="domain" description="Thiamin pyrophosphokinase thiamin-binding" evidence="6">
    <location>
        <begin position="144"/>
        <end position="210"/>
    </location>
</feature>
<dbReference type="Pfam" id="PF04265">
    <property type="entry name" value="TPK_B1_binding"/>
    <property type="match status" value="1"/>
</dbReference>
<dbReference type="SUPFAM" id="SSF63862">
    <property type="entry name" value="Thiamin pyrophosphokinase, substrate-binding domain"/>
    <property type="match status" value="1"/>
</dbReference>
<dbReference type="InterPro" id="IPR036371">
    <property type="entry name" value="TPK_B1-bd_sf"/>
</dbReference>
<sequence>MIVHIVAGGPKDLLPDLTTYKSQENIKWIAVDRGAIYLQEQGITPNEAIGDFDSMSQEEFARLKISGLTIEQFKAEKDETDMELAINLAYRLNPESIRIFGATGGRLDHLMANISLLYKALEWGRDIPITIIDKQNIAFMKKPGSYTLEQLPQMKYISFIPISKEVEGLTLKGFKYPLENRHIFFGSTLCISNELILNHGTYSFSSGILLVIRSRDK</sequence>
<keyword evidence="1 7" id="KW-0808">Transferase</keyword>
<dbReference type="InterPro" id="IPR036759">
    <property type="entry name" value="TPK_catalytic_sf"/>
</dbReference>
<dbReference type="Gene3D" id="3.40.50.10240">
    <property type="entry name" value="Thiamin pyrophosphokinase, catalytic domain"/>
    <property type="match status" value="1"/>
</dbReference>
<dbReference type="Pfam" id="PF04263">
    <property type="entry name" value="TPK_catalytic"/>
    <property type="match status" value="1"/>
</dbReference>
<dbReference type="NCBIfam" id="TIGR01378">
    <property type="entry name" value="thi_PPkinase"/>
    <property type="match status" value="1"/>
</dbReference>
<accession>A0ABX0A4U5</accession>
<dbReference type="EC" id="2.7.6.2" evidence="5"/>
<dbReference type="RefSeq" id="WP_161919070.1">
    <property type="nucleotide sequence ID" value="NZ_JAACYS010000001.1"/>
</dbReference>
<evidence type="ECO:0000256" key="2">
    <source>
        <dbReference type="ARBA" id="ARBA00022741"/>
    </source>
</evidence>
<name>A0ABX0A4U5_9BACI</name>
<dbReference type="InterPro" id="IPR007373">
    <property type="entry name" value="Thiamin_PyroPKinase_B1-bd"/>
</dbReference>
<reference evidence="7 8" key="1">
    <citation type="submission" date="2020-01" db="EMBL/GenBank/DDBJ databases">
        <title>A novel Bacillus sp. from Pasinler.</title>
        <authorList>
            <person name="Adiguzel A."/>
            <person name="Ay H."/>
            <person name="Baltaci M.O."/>
        </authorList>
    </citation>
    <scope>NUCLEOTIDE SEQUENCE [LARGE SCALE GENOMIC DNA]</scope>
    <source>
        <strain evidence="7 8">P1</strain>
    </source>
</reference>
<keyword evidence="3" id="KW-0418">Kinase</keyword>
<gene>
    <name evidence="7" type="ORF">GW534_00410</name>
</gene>
<keyword evidence="8" id="KW-1185">Reference proteome</keyword>
<dbReference type="PANTHER" id="PTHR41299">
    <property type="entry name" value="THIAMINE PYROPHOSPHOKINASE"/>
    <property type="match status" value="1"/>
</dbReference>
<evidence type="ECO:0000259" key="6">
    <source>
        <dbReference type="SMART" id="SM00983"/>
    </source>
</evidence>
<protein>
    <recommendedName>
        <fullName evidence="5">Thiamine diphosphokinase</fullName>
        <ecNumber evidence="5">2.7.6.2</ecNumber>
    </recommendedName>
</protein>
<dbReference type="SUPFAM" id="SSF63999">
    <property type="entry name" value="Thiamin pyrophosphokinase, catalytic domain"/>
    <property type="match status" value="1"/>
</dbReference>
<dbReference type="SMART" id="SM00983">
    <property type="entry name" value="TPK_B1_binding"/>
    <property type="match status" value="1"/>
</dbReference>
<evidence type="ECO:0000256" key="5">
    <source>
        <dbReference type="NCBIfam" id="TIGR01378"/>
    </source>
</evidence>
<dbReference type="EMBL" id="JAACYS010000001">
    <property type="protein sequence ID" value="NCU16237.1"/>
    <property type="molecule type" value="Genomic_DNA"/>
</dbReference>
<evidence type="ECO:0000256" key="1">
    <source>
        <dbReference type="ARBA" id="ARBA00022679"/>
    </source>
</evidence>
<dbReference type="Proteomes" id="UP000743899">
    <property type="component" value="Unassembled WGS sequence"/>
</dbReference>
<dbReference type="GO" id="GO:0004788">
    <property type="term" value="F:thiamine diphosphokinase activity"/>
    <property type="evidence" value="ECO:0007669"/>
    <property type="project" value="UniProtKB-EC"/>
</dbReference>
<dbReference type="CDD" id="cd07995">
    <property type="entry name" value="TPK"/>
    <property type="match status" value="1"/>
</dbReference>
<organism evidence="7 8">
    <name type="scientific">Pallidibacillus pasinlerensis</name>
    <dbReference type="NCBI Taxonomy" id="2703818"/>
    <lineage>
        <taxon>Bacteria</taxon>
        <taxon>Bacillati</taxon>
        <taxon>Bacillota</taxon>
        <taxon>Bacilli</taxon>
        <taxon>Bacillales</taxon>
        <taxon>Bacillaceae</taxon>
        <taxon>Pallidibacillus</taxon>
    </lineage>
</organism>
<dbReference type="InterPro" id="IPR006282">
    <property type="entry name" value="Thi_PPkinase"/>
</dbReference>
<comment type="caution">
    <text evidence="7">The sequence shown here is derived from an EMBL/GenBank/DDBJ whole genome shotgun (WGS) entry which is preliminary data.</text>
</comment>
<dbReference type="InterPro" id="IPR007371">
    <property type="entry name" value="TPK_catalytic"/>
</dbReference>
<dbReference type="InterPro" id="IPR053149">
    <property type="entry name" value="TPK"/>
</dbReference>
<dbReference type="PANTHER" id="PTHR41299:SF1">
    <property type="entry name" value="THIAMINE PYROPHOSPHOKINASE"/>
    <property type="match status" value="1"/>
</dbReference>
<keyword evidence="2" id="KW-0547">Nucleotide-binding</keyword>